<organism evidence="1 2">
    <name type="scientific">Aspergillus keveii</name>
    <dbReference type="NCBI Taxonomy" id="714993"/>
    <lineage>
        <taxon>Eukaryota</taxon>
        <taxon>Fungi</taxon>
        <taxon>Dikarya</taxon>
        <taxon>Ascomycota</taxon>
        <taxon>Pezizomycotina</taxon>
        <taxon>Eurotiomycetes</taxon>
        <taxon>Eurotiomycetidae</taxon>
        <taxon>Eurotiales</taxon>
        <taxon>Aspergillaceae</taxon>
        <taxon>Aspergillus</taxon>
        <taxon>Aspergillus subgen. Nidulantes</taxon>
    </lineage>
</organism>
<comment type="caution">
    <text evidence="1">The sequence shown here is derived from an EMBL/GenBank/DDBJ whole genome shotgun (WGS) entry which is preliminary data.</text>
</comment>
<name>A0ABR4G941_9EURO</name>
<keyword evidence="2" id="KW-1185">Reference proteome</keyword>
<gene>
    <name evidence="1" type="ORF">BJX66DRAFT_336885</name>
</gene>
<sequence>MPTTQGTLEIHIARTNYRDQPEHWVRVLMLRAPDAARCTFVHSTAESMACREYKRAIDHDQHFKHDSFPYRDKLASIKVEDQRQVLAAAQAVEPQHCQRYVIAVLEKLEGKGLVPRGTGTGISGKLVVEQGGKNEAVKYLLKVQGWVDPQGRVGWNTRK</sequence>
<proteinExistence type="predicted"/>
<accession>A0ABR4G941</accession>
<dbReference type="EMBL" id="JBFTWV010000034">
    <property type="protein sequence ID" value="KAL2795550.1"/>
    <property type="molecule type" value="Genomic_DNA"/>
</dbReference>
<evidence type="ECO:0000313" key="2">
    <source>
        <dbReference type="Proteomes" id="UP001610563"/>
    </source>
</evidence>
<protein>
    <submittedName>
        <fullName evidence="1">Uncharacterized protein</fullName>
    </submittedName>
</protein>
<evidence type="ECO:0000313" key="1">
    <source>
        <dbReference type="EMBL" id="KAL2795550.1"/>
    </source>
</evidence>
<reference evidence="1 2" key="1">
    <citation type="submission" date="2024-07" db="EMBL/GenBank/DDBJ databases">
        <title>Section-level genome sequencing and comparative genomics of Aspergillus sections Usti and Cavernicolus.</title>
        <authorList>
            <consortium name="Lawrence Berkeley National Laboratory"/>
            <person name="Nybo J.L."/>
            <person name="Vesth T.C."/>
            <person name="Theobald S."/>
            <person name="Frisvad J.C."/>
            <person name="Larsen T.O."/>
            <person name="Kjaerboelling I."/>
            <person name="Rothschild-Mancinelli K."/>
            <person name="Lyhne E.K."/>
            <person name="Kogle M.E."/>
            <person name="Barry K."/>
            <person name="Clum A."/>
            <person name="Na H."/>
            <person name="Ledsgaard L."/>
            <person name="Lin J."/>
            <person name="Lipzen A."/>
            <person name="Kuo A."/>
            <person name="Riley R."/>
            <person name="Mondo S."/>
            <person name="Labutti K."/>
            <person name="Haridas S."/>
            <person name="Pangalinan J."/>
            <person name="Salamov A.A."/>
            <person name="Simmons B.A."/>
            <person name="Magnuson J.K."/>
            <person name="Chen J."/>
            <person name="Drula E."/>
            <person name="Henrissat B."/>
            <person name="Wiebenga A."/>
            <person name="Lubbers R.J."/>
            <person name="Gomes A.C."/>
            <person name="Makela M.R."/>
            <person name="Stajich J."/>
            <person name="Grigoriev I.V."/>
            <person name="Mortensen U.H."/>
            <person name="De Vries R.P."/>
            <person name="Baker S.E."/>
            <person name="Andersen M.R."/>
        </authorList>
    </citation>
    <scope>NUCLEOTIDE SEQUENCE [LARGE SCALE GENOMIC DNA]</scope>
    <source>
        <strain evidence="1 2">CBS 209.92</strain>
    </source>
</reference>
<dbReference type="Proteomes" id="UP001610563">
    <property type="component" value="Unassembled WGS sequence"/>
</dbReference>